<comment type="caution">
    <text evidence="7">The sequence shown here is derived from an EMBL/GenBank/DDBJ whole genome shotgun (WGS) entry which is preliminary data.</text>
</comment>
<keyword evidence="3" id="KW-0648">Protein biosynthesis</keyword>
<feature type="compositionally biased region" description="Acidic residues" evidence="5">
    <location>
        <begin position="7"/>
        <end position="19"/>
    </location>
</feature>
<gene>
    <name evidence="7" type="ORF">IFM89_026371</name>
</gene>
<reference evidence="7 8" key="1">
    <citation type="submission" date="2020-10" db="EMBL/GenBank/DDBJ databases">
        <title>The Coptis chinensis genome and diversification of protoberbering-type alkaloids.</title>
        <authorList>
            <person name="Wang B."/>
            <person name="Shu S."/>
            <person name="Song C."/>
            <person name="Liu Y."/>
        </authorList>
    </citation>
    <scope>NUCLEOTIDE SEQUENCE [LARGE SCALE GENOMIC DNA]</scope>
    <source>
        <strain evidence="7">HL-2020</strain>
        <tissue evidence="7">Leaf</tissue>
    </source>
</reference>
<accession>A0A835IBC2</accession>
<dbReference type="GO" id="GO:0002188">
    <property type="term" value="P:translation reinitiation"/>
    <property type="evidence" value="ECO:0007669"/>
    <property type="project" value="TreeGrafter"/>
</dbReference>
<dbReference type="GO" id="GO:0071541">
    <property type="term" value="C:eukaryotic translation initiation factor 3 complex, eIF3m"/>
    <property type="evidence" value="ECO:0007669"/>
    <property type="project" value="TreeGrafter"/>
</dbReference>
<dbReference type="GO" id="GO:0043614">
    <property type="term" value="C:multi-eIF complex"/>
    <property type="evidence" value="ECO:0007669"/>
    <property type="project" value="TreeGrafter"/>
</dbReference>
<dbReference type="GO" id="GO:0003743">
    <property type="term" value="F:translation initiation factor activity"/>
    <property type="evidence" value="ECO:0007669"/>
    <property type="project" value="UniProtKB-KW"/>
</dbReference>
<keyword evidence="1" id="KW-0963">Cytoplasm</keyword>
<evidence type="ECO:0000256" key="2">
    <source>
        <dbReference type="ARBA" id="ARBA00022540"/>
    </source>
</evidence>
<evidence type="ECO:0000259" key="6">
    <source>
        <dbReference type="Pfam" id="PF22591"/>
    </source>
</evidence>
<dbReference type="FunFam" id="1.25.40.860:FF:000004">
    <property type="entry name" value="Eukaryotic translation initiation factor 3 subunit A"/>
    <property type="match status" value="1"/>
</dbReference>
<dbReference type="PANTHER" id="PTHR14005:SF0">
    <property type="entry name" value="EUKARYOTIC TRANSLATION INITIATION FACTOR 3 SUBUNIT A"/>
    <property type="match status" value="1"/>
</dbReference>
<feature type="domain" description="eIF3a PCI" evidence="6">
    <location>
        <begin position="8"/>
        <end position="299"/>
    </location>
</feature>
<dbReference type="InterPro" id="IPR054711">
    <property type="entry name" value="eIF3a_PCI_TPR-like"/>
</dbReference>
<evidence type="ECO:0000256" key="1">
    <source>
        <dbReference type="ARBA" id="ARBA00022490"/>
    </source>
</evidence>
<keyword evidence="8" id="KW-1185">Reference proteome</keyword>
<evidence type="ECO:0000256" key="3">
    <source>
        <dbReference type="ARBA" id="ARBA00022917"/>
    </source>
</evidence>
<sequence>MTQALEEALDVDDLEDDGRPEDLMLSYVSGEKGKDRSDPELQVSLGNIQNSSRYSSQQLQIGSIICTHHTFQFCKQYNRKTEFHRLCETIRINLANLNKYRDQRDRPDLSDPESLQLYMDTRFEQLKVATELGLWQKSPKASLLVIYYAKLTDIFWASDSHLFHAYVWLKNFTLEKSYNKKLTQNDLQLIASSIVLAALSVVPYNHMRGAAHLELQNEKERSLRMSSLIGFILDPKSQSREELSRSALLSELYQKLSLPFAKGPYGKALATALAKVSKGVMSCASQEVKDLYNLLERDFLTLDLASKVQPLLTKISKLGGKVSSASSVPEVQLSQYVPGLEKMATLRLLQQVSHVYQTIKIEALSRMIPFFDLSVVEKISVDAVKYNCTAVEFDHFKGVAFFGNSDLESDRLRVHLTIIAESLNKVRSLIYPPVKKASKLGNALPVLADIVDKEHKRLLARKAIIEKLKEEQERHMLEMVLVVKANTCPTDNLLVIHNTIFFLFHKERDEESKRLKLEKLMEEAEKKGLASDSNEREAQRIQREVVQRELDDAQILLEEVVKRSKMKGKKPVIKGEVTRDALIELARAEQLREAGNGEEIAETC</sequence>
<dbReference type="InterPro" id="IPR027512">
    <property type="entry name" value="EIF3A"/>
</dbReference>
<name>A0A835IBC2_9MAGN</name>
<dbReference type="GO" id="GO:0001732">
    <property type="term" value="P:formation of cytoplasmic translation initiation complex"/>
    <property type="evidence" value="ECO:0007669"/>
    <property type="project" value="TreeGrafter"/>
</dbReference>
<dbReference type="GO" id="GO:0071540">
    <property type="term" value="C:eukaryotic translation initiation factor 3 complex, eIF3e"/>
    <property type="evidence" value="ECO:0007669"/>
    <property type="project" value="TreeGrafter"/>
</dbReference>
<keyword evidence="2" id="KW-0396">Initiation factor</keyword>
<evidence type="ECO:0000313" key="8">
    <source>
        <dbReference type="Proteomes" id="UP000631114"/>
    </source>
</evidence>
<dbReference type="PANTHER" id="PTHR14005">
    <property type="entry name" value="EUKARYOTIC TRANSLATION INITIATION FACTOR 3, THETA SUBUNIT"/>
    <property type="match status" value="1"/>
</dbReference>
<organism evidence="7 8">
    <name type="scientific">Coptis chinensis</name>
    <dbReference type="NCBI Taxonomy" id="261450"/>
    <lineage>
        <taxon>Eukaryota</taxon>
        <taxon>Viridiplantae</taxon>
        <taxon>Streptophyta</taxon>
        <taxon>Embryophyta</taxon>
        <taxon>Tracheophyta</taxon>
        <taxon>Spermatophyta</taxon>
        <taxon>Magnoliopsida</taxon>
        <taxon>Ranunculales</taxon>
        <taxon>Ranunculaceae</taxon>
        <taxon>Coptidoideae</taxon>
        <taxon>Coptis</taxon>
    </lineage>
</organism>
<evidence type="ECO:0000256" key="4">
    <source>
        <dbReference type="SAM" id="Coils"/>
    </source>
</evidence>
<proteinExistence type="predicted"/>
<dbReference type="Pfam" id="PF22591">
    <property type="entry name" value="eIF3a_PCI_TPR-like"/>
    <property type="match status" value="1"/>
</dbReference>
<evidence type="ECO:0000256" key="5">
    <source>
        <dbReference type="SAM" id="MobiDB-lite"/>
    </source>
</evidence>
<keyword evidence="4" id="KW-0175">Coiled coil</keyword>
<dbReference type="Gene3D" id="1.25.40.860">
    <property type="match status" value="2"/>
</dbReference>
<dbReference type="GO" id="GO:0003729">
    <property type="term" value="F:mRNA binding"/>
    <property type="evidence" value="ECO:0007669"/>
    <property type="project" value="TreeGrafter"/>
</dbReference>
<dbReference type="EMBL" id="JADFTS010000003">
    <property type="protein sequence ID" value="KAF9615770.1"/>
    <property type="molecule type" value="Genomic_DNA"/>
</dbReference>
<dbReference type="Proteomes" id="UP000631114">
    <property type="component" value="Unassembled WGS sequence"/>
</dbReference>
<feature type="coiled-coil region" evidence="4">
    <location>
        <begin position="507"/>
        <end position="563"/>
    </location>
</feature>
<dbReference type="OrthoDB" id="18884at2759"/>
<evidence type="ECO:0000313" key="7">
    <source>
        <dbReference type="EMBL" id="KAF9615770.1"/>
    </source>
</evidence>
<feature type="region of interest" description="Disordered" evidence="5">
    <location>
        <begin position="1"/>
        <end position="21"/>
    </location>
</feature>
<protein>
    <recommendedName>
        <fullName evidence="6">eIF3a PCI domain-containing protein</fullName>
    </recommendedName>
</protein>
<dbReference type="AlphaFoldDB" id="A0A835IBC2"/>
<dbReference type="Gene3D" id="4.10.860.10">
    <property type="entry name" value="UVR domain"/>
    <property type="match status" value="1"/>
</dbReference>